<keyword evidence="2" id="KW-0862">Zinc</keyword>
<organism evidence="7 8">
    <name type="scientific">Oleoguttula mirabilis</name>
    <dbReference type="NCBI Taxonomy" id="1507867"/>
    <lineage>
        <taxon>Eukaryota</taxon>
        <taxon>Fungi</taxon>
        <taxon>Dikarya</taxon>
        <taxon>Ascomycota</taxon>
        <taxon>Pezizomycotina</taxon>
        <taxon>Dothideomycetes</taxon>
        <taxon>Dothideomycetidae</taxon>
        <taxon>Mycosphaerellales</taxon>
        <taxon>Teratosphaeriaceae</taxon>
        <taxon>Oleoguttula</taxon>
    </lineage>
</organism>
<evidence type="ECO:0000313" key="7">
    <source>
        <dbReference type="EMBL" id="KAK4545759.1"/>
    </source>
</evidence>
<proteinExistence type="predicted"/>
<keyword evidence="5" id="KW-0804">Transcription</keyword>
<sequence>MSVLHAELRRRLWFTILEMVVQASLDSAMPPRIGFDDFDTEAPSNNNDDEIDELTTALRPHPKGTYTGTSLQLLLLDSLPTRLRVVQLLNGLHSDLSYQDVLALSSDVTDAYRAGSNFMKDNKDHGVTPFHRNLLDYLTRRFLIPLHCPFASKARTNPLFYYSLKISLDAAMAIISPEPDEGFSHLMAMSGSLLREGIRMATAAISLEYLAEVEAQRVDGVLHRQSQYRELLKQAMRDLISLSTTRIRQGETNVKSHMFLSMVMAQVEAAEAGTSCDYMIARSAVDSLEFCHDLLRTRADSVSLPSFDGIHNTTTHFDAGQGGYGLDLDLDMDFFLSDAGFA</sequence>
<evidence type="ECO:0000313" key="8">
    <source>
        <dbReference type="Proteomes" id="UP001324427"/>
    </source>
</evidence>
<evidence type="ECO:0000256" key="4">
    <source>
        <dbReference type="ARBA" id="ARBA00023125"/>
    </source>
</evidence>
<keyword evidence="1" id="KW-0479">Metal-binding</keyword>
<accession>A0AAV9JLD4</accession>
<dbReference type="GO" id="GO:0000978">
    <property type="term" value="F:RNA polymerase II cis-regulatory region sequence-specific DNA binding"/>
    <property type="evidence" value="ECO:0007669"/>
    <property type="project" value="TreeGrafter"/>
</dbReference>
<protein>
    <recommendedName>
        <fullName evidence="9">Transcription factor domain-containing protein</fullName>
    </recommendedName>
</protein>
<evidence type="ECO:0000256" key="1">
    <source>
        <dbReference type="ARBA" id="ARBA00022723"/>
    </source>
</evidence>
<comment type="caution">
    <text evidence="7">The sequence shown here is derived from an EMBL/GenBank/DDBJ whole genome shotgun (WGS) entry which is preliminary data.</text>
</comment>
<dbReference type="Proteomes" id="UP001324427">
    <property type="component" value="Unassembled WGS sequence"/>
</dbReference>
<keyword evidence="8" id="KW-1185">Reference proteome</keyword>
<gene>
    <name evidence="7" type="ORF">LTR36_002713</name>
</gene>
<evidence type="ECO:0000256" key="2">
    <source>
        <dbReference type="ARBA" id="ARBA00022833"/>
    </source>
</evidence>
<dbReference type="GO" id="GO:0046872">
    <property type="term" value="F:metal ion binding"/>
    <property type="evidence" value="ECO:0007669"/>
    <property type="project" value="UniProtKB-KW"/>
</dbReference>
<dbReference type="CDD" id="cd12148">
    <property type="entry name" value="fungal_TF_MHR"/>
    <property type="match status" value="1"/>
</dbReference>
<name>A0AAV9JLD4_9PEZI</name>
<keyword evidence="3" id="KW-0805">Transcription regulation</keyword>
<evidence type="ECO:0000256" key="3">
    <source>
        <dbReference type="ARBA" id="ARBA00023015"/>
    </source>
</evidence>
<keyword evidence="6" id="KW-0539">Nucleus</keyword>
<dbReference type="InterPro" id="IPR051430">
    <property type="entry name" value="Fungal_TF_Env_Response"/>
</dbReference>
<evidence type="ECO:0000256" key="6">
    <source>
        <dbReference type="ARBA" id="ARBA00023242"/>
    </source>
</evidence>
<dbReference type="GO" id="GO:0001228">
    <property type="term" value="F:DNA-binding transcription activator activity, RNA polymerase II-specific"/>
    <property type="evidence" value="ECO:0007669"/>
    <property type="project" value="TreeGrafter"/>
</dbReference>
<keyword evidence="4" id="KW-0238">DNA-binding</keyword>
<evidence type="ECO:0008006" key="9">
    <source>
        <dbReference type="Google" id="ProtNLM"/>
    </source>
</evidence>
<dbReference type="PANTHER" id="PTHR31944">
    <property type="entry name" value="HEME-RESPONSIVE ZINC FINGER TRANSCRIPTION FACTOR HAP1"/>
    <property type="match status" value="1"/>
</dbReference>
<reference evidence="7 8" key="1">
    <citation type="submission" date="2021-11" db="EMBL/GenBank/DDBJ databases">
        <title>Black yeast isolated from Biological Soil Crust.</title>
        <authorList>
            <person name="Kurbessoian T."/>
        </authorList>
    </citation>
    <scope>NUCLEOTIDE SEQUENCE [LARGE SCALE GENOMIC DNA]</scope>
    <source>
        <strain evidence="7 8">CCFEE 5522</strain>
    </source>
</reference>
<dbReference type="GO" id="GO:0005634">
    <property type="term" value="C:nucleus"/>
    <property type="evidence" value="ECO:0007669"/>
    <property type="project" value="TreeGrafter"/>
</dbReference>
<dbReference type="AlphaFoldDB" id="A0AAV9JLD4"/>
<dbReference type="EMBL" id="JAVFHQ010000018">
    <property type="protein sequence ID" value="KAK4545759.1"/>
    <property type="molecule type" value="Genomic_DNA"/>
</dbReference>
<evidence type="ECO:0000256" key="5">
    <source>
        <dbReference type="ARBA" id="ARBA00023163"/>
    </source>
</evidence>
<dbReference type="PANTHER" id="PTHR31944:SF129">
    <property type="entry name" value="ASPYRIDONES CLUSTER REGULATOR APDR-RELATED"/>
    <property type="match status" value="1"/>
</dbReference>